<dbReference type="PROSITE" id="PS51203">
    <property type="entry name" value="CS"/>
    <property type="match status" value="1"/>
</dbReference>
<dbReference type="GO" id="GO:0006457">
    <property type="term" value="P:protein folding"/>
    <property type="evidence" value="ECO:0007669"/>
    <property type="project" value="TreeGrafter"/>
</dbReference>
<accession>A0A504Z485</accession>
<evidence type="ECO:0000313" key="4">
    <source>
        <dbReference type="EMBL" id="TPP67525.1"/>
    </source>
</evidence>
<feature type="compositionally biased region" description="Polar residues" evidence="2">
    <location>
        <begin position="96"/>
        <end position="112"/>
    </location>
</feature>
<dbReference type="InterPro" id="IPR008978">
    <property type="entry name" value="HSP20-like_chaperone"/>
</dbReference>
<name>A0A504Z485_FASGI</name>
<dbReference type="STRING" id="46835.A0A504Z485"/>
<dbReference type="InterPro" id="IPR007052">
    <property type="entry name" value="CS_dom"/>
</dbReference>
<feature type="region of interest" description="Disordered" evidence="2">
    <location>
        <begin position="96"/>
        <end position="157"/>
    </location>
</feature>
<keyword evidence="5" id="KW-1185">Reference proteome</keyword>
<sequence>MNPQYDNALLGILQHEGKIEKFLDVVFGFLMRRTDFYHIMTPDQNKLGFPPGVNFRIVAHVSPSHFLRHIQIFQAYEKYKSIFEQYERQRAIVSDLSTRPSSKTKETGSNSCELAKPRTEELESSTIATASVNPVLQKPTPKHTPKLEAGEENADDDSVSVVYQADPDCYNGAVRDQYNWSQTIKDVDIKVQVPSSVKTAKDLKVLVERKRIRIVIKQENEEQPYFDRTLCWEIQKDEAVWTLHPKENQVHFCLDKVQERWWEAAFEGEDKINTRKIDCSRPMHELDEEAQAKIQQLMYDEQCKRRGLPTSEQQKIQKMLSEAWNKEGSPFQGTDFDPSKVNIACSETSFDQNA</sequence>
<organism evidence="4 5">
    <name type="scientific">Fasciola gigantica</name>
    <name type="common">Giant liver fluke</name>
    <dbReference type="NCBI Taxonomy" id="46835"/>
    <lineage>
        <taxon>Eukaryota</taxon>
        <taxon>Metazoa</taxon>
        <taxon>Spiralia</taxon>
        <taxon>Lophotrochozoa</taxon>
        <taxon>Platyhelminthes</taxon>
        <taxon>Trematoda</taxon>
        <taxon>Digenea</taxon>
        <taxon>Plagiorchiida</taxon>
        <taxon>Echinostomata</taxon>
        <taxon>Echinostomatoidea</taxon>
        <taxon>Fasciolidae</taxon>
        <taxon>Fasciola</taxon>
    </lineage>
</organism>
<dbReference type="PANTHER" id="PTHR12356">
    <property type="entry name" value="NUCLEAR MOVEMENT PROTEIN NUDC"/>
    <property type="match status" value="1"/>
</dbReference>
<keyword evidence="1" id="KW-0597">Phosphoprotein</keyword>
<gene>
    <name evidence="4" type="ORF">FGIG_08291</name>
</gene>
<feature type="domain" description="CS" evidence="3">
    <location>
        <begin position="173"/>
        <end position="266"/>
    </location>
</feature>
<dbReference type="InterPro" id="IPR025934">
    <property type="entry name" value="NudC_N_dom"/>
</dbReference>
<protein>
    <submittedName>
        <fullName evidence="4">NudC domain-containing protein 3</fullName>
    </submittedName>
</protein>
<reference evidence="4 5" key="1">
    <citation type="submission" date="2019-04" db="EMBL/GenBank/DDBJ databases">
        <title>Annotation for the trematode Fasciola gigantica.</title>
        <authorList>
            <person name="Choi Y.-J."/>
        </authorList>
    </citation>
    <scope>NUCLEOTIDE SEQUENCE [LARGE SCALE GENOMIC DNA]</scope>
    <source>
        <strain evidence="4">Uganda_cow_1</strain>
    </source>
</reference>
<dbReference type="Gene3D" id="2.60.40.790">
    <property type="match status" value="1"/>
</dbReference>
<evidence type="ECO:0000256" key="2">
    <source>
        <dbReference type="SAM" id="MobiDB-lite"/>
    </source>
</evidence>
<dbReference type="GO" id="GO:0005737">
    <property type="term" value="C:cytoplasm"/>
    <property type="evidence" value="ECO:0007669"/>
    <property type="project" value="TreeGrafter"/>
</dbReference>
<dbReference type="CDD" id="cd06467">
    <property type="entry name" value="p23_NUDC_like"/>
    <property type="match status" value="1"/>
</dbReference>
<dbReference type="EMBL" id="SUNJ01000583">
    <property type="protein sequence ID" value="TPP67525.1"/>
    <property type="molecule type" value="Genomic_DNA"/>
</dbReference>
<dbReference type="Proteomes" id="UP000316759">
    <property type="component" value="Unassembled WGS sequence"/>
</dbReference>
<proteinExistence type="predicted"/>
<evidence type="ECO:0000256" key="1">
    <source>
        <dbReference type="ARBA" id="ARBA00022553"/>
    </source>
</evidence>
<dbReference type="InterPro" id="IPR037898">
    <property type="entry name" value="NudC_fam"/>
</dbReference>
<dbReference type="AlphaFoldDB" id="A0A504Z485"/>
<dbReference type="Pfam" id="PF04969">
    <property type="entry name" value="CS"/>
    <property type="match status" value="1"/>
</dbReference>
<comment type="caution">
    <text evidence="4">The sequence shown here is derived from an EMBL/GenBank/DDBJ whole genome shotgun (WGS) entry which is preliminary data.</text>
</comment>
<evidence type="ECO:0000313" key="5">
    <source>
        <dbReference type="Proteomes" id="UP000316759"/>
    </source>
</evidence>
<evidence type="ECO:0000259" key="3">
    <source>
        <dbReference type="PROSITE" id="PS51203"/>
    </source>
</evidence>
<dbReference type="SUPFAM" id="SSF49764">
    <property type="entry name" value="HSP20-like chaperones"/>
    <property type="match status" value="1"/>
</dbReference>
<dbReference type="GO" id="GO:0051082">
    <property type="term" value="F:unfolded protein binding"/>
    <property type="evidence" value="ECO:0007669"/>
    <property type="project" value="TreeGrafter"/>
</dbReference>
<dbReference type="Pfam" id="PF14050">
    <property type="entry name" value="Nudc_N"/>
    <property type="match status" value="1"/>
</dbReference>
<feature type="compositionally biased region" description="Polar residues" evidence="2">
    <location>
        <begin position="124"/>
        <end position="134"/>
    </location>
</feature>
<dbReference type="OrthoDB" id="515366at2759"/>
<dbReference type="PANTHER" id="PTHR12356:SF19">
    <property type="entry name" value="NUDC DOMAIN-CONTAINING PROTEIN 3"/>
    <property type="match status" value="1"/>
</dbReference>